<organism evidence="8 9">
    <name type="scientific">Fopius arisanus</name>
    <dbReference type="NCBI Taxonomy" id="64838"/>
    <lineage>
        <taxon>Eukaryota</taxon>
        <taxon>Metazoa</taxon>
        <taxon>Ecdysozoa</taxon>
        <taxon>Arthropoda</taxon>
        <taxon>Hexapoda</taxon>
        <taxon>Insecta</taxon>
        <taxon>Pterygota</taxon>
        <taxon>Neoptera</taxon>
        <taxon>Endopterygota</taxon>
        <taxon>Hymenoptera</taxon>
        <taxon>Apocrita</taxon>
        <taxon>Ichneumonoidea</taxon>
        <taxon>Braconidae</taxon>
        <taxon>Opiinae</taxon>
        <taxon>Fopius</taxon>
    </lineage>
</organism>
<proteinExistence type="predicted"/>
<gene>
    <name evidence="9" type="primary">LOC105271245</name>
</gene>
<evidence type="ECO:0000256" key="3">
    <source>
        <dbReference type="ARBA" id="ARBA00022723"/>
    </source>
</evidence>
<dbReference type="Proteomes" id="UP000694866">
    <property type="component" value="Unplaced"/>
</dbReference>
<dbReference type="GO" id="GO:0043843">
    <property type="term" value="F:ADP-specific glucokinase activity"/>
    <property type="evidence" value="ECO:0007669"/>
    <property type="project" value="TreeGrafter"/>
</dbReference>
<keyword evidence="8" id="KW-1185">Reference proteome</keyword>
<dbReference type="AlphaFoldDB" id="A0A9R1TK52"/>
<feature type="transmembrane region" description="Helical" evidence="7">
    <location>
        <begin position="7"/>
        <end position="25"/>
    </location>
</feature>
<dbReference type="PANTHER" id="PTHR21208">
    <property type="entry name" value="ADP-DEPENDENT GLUCOKINASE"/>
    <property type="match status" value="1"/>
</dbReference>
<dbReference type="InterPro" id="IPR029056">
    <property type="entry name" value="Ribokinase-like"/>
</dbReference>
<keyword evidence="1" id="KW-0963">Cytoplasm</keyword>
<dbReference type="PROSITE" id="PS51255">
    <property type="entry name" value="ADPK"/>
    <property type="match status" value="1"/>
</dbReference>
<name>A0A9R1TK52_9HYME</name>
<dbReference type="GeneID" id="105271245"/>
<dbReference type="RefSeq" id="XP_011310960.1">
    <property type="nucleotide sequence ID" value="XM_011312658.1"/>
</dbReference>
<dbReference type="InterPro" id="IPR007666">
    <property type="entry name" value="ADP_PFK/GK"/>
</dbReference>
<keyword evidence="7" id="KW-1133">Transmembrane helix</keyword>
<sequence length="483" mass="54321">MTVLTKKLTCGTFLTIIVVLVAIYFRNQHDELQNRLRAVLHGLEKLETRHGMSARPRVAIGYGACTDIFIDTKYLLHYSPRVGEPTHFDEISNEDELLKSFAYYFRHGAAAERYMTDGELFDKLVERAKSFSSSYSAIGGNAPVMAMRFNKEGCDVLLAAKMTRSLKLMIPEGVEVVGGEVDRDDVHLILEYKYGEVWGPYTSSRANRYILHNDANNPMISSLEDFDELLPEFRPDLFVVSGLQMMDNYPFERGVRTQRLNKIKHQMIKQRQSTKIHFEMASFVEKNLMMELQDMVIPYTDSLGMNEQEVANLYNSMYYGNVSLVADSTPRVATILDYMRFLFKLIRQRGEGITNSRKLTRIHVHTLAYQAILTVKNSAWKNTMAAAAKASLVAHRHVCGTSTIDVAKATLIMDDSFSTSKVSGTRIPMNTEKPVSCWDEVIKMSNRDIAVEVCVAPVLVCTEASQTAGGGDNISSAGLVLQI</sequence>
<dbReference type="Pfam" id="PF04587">
    <property type="entry name" value="ADP_PFK_GK"/>
    <property type="match status" value="1"/>
</dbReference>
<dbReference type="GO" id="GO:0006096">
    <property type="term" value="P:glycolytic process"/>
    <property type="evidence" value="ECO:0007669"/>
    <property type="project" value="UniProtKB-KW"/>
</dbReference>
<dbReference type="SUPFAM" id="SSF53613">
    <property type="entry name" value="Ribokinase-like"/>
    <property type="match status" value="1"/>
</dbReference>
<dbReference type="OrthoDB" id="5847021at2759"/>
<dbReference type="KEGG" id="fas:105271245"/>
<keyword evidence="3" id="KW-0479">Metal-binding</keyword>
<dbReference type="PANTHER" id="PTHR21208:SF1">
    <property type="entry name" value="ADP-DEPENDENT GLUCOKINASE"/>
    <property type="match status" value="1"/>
</dbReference>
<dbReference type="Gene3D" id="3.40.1190.20">
    <property type="match status" value="1"/>
</dbReference>
<evidence type="ECO:0000313" key="9">
    <source>
        <dbReference type="RefSeq" id="XP_011310960.1"/>
    </source>
</evidence>
<accession>A0A9R1TK52</accession>
<dbReference type="GO" id="GO:0046872">
    <property type="term" value="F:metal ion binding"/>
    <property type="evidence" value="ECO:0007669"/>
    <property type="project" value="UniProtKB-KW"/>
</dbReference>
<evidence type="ECO:0000256" key="4">
    <source>
        <dbReference type="ARBA" id="ARBA00022777"/>
    </source>
</evidence>
<reference evidence="9" key="1">
    <citation type="submission" date="2025-08" db="UniProtKB">
        <authorList>
            <consortium name="RefSeq"/>
        </authorList>
    </citation>
    <scope>IDENTIFICATION</scope>
    <source>
        <strain evidence="9">USDA-PBARC FA_bdor</strain>
        <tissue evidence="9">Whole organism</tissue>
    </source>
</reference>
<keyword evidence="7" id="KW-0812">Transmembrane</keyword>
<protein>
    <submittedName>
        <fullName evidence="9">ADP-dependent glucokinase</fullName>
    </submittedName>
</protein>
<evidence type="ECO:0000256" key="2">
    <source>
        <dbReference type="ARBA" id="ARBA00022679"/>
    </source>
</evidence>
<dbReference type="GO" id="GO:0005783">
    <property type="term" value="C:endoplasmic reticulum"/>
    <property type="evidence" value="ECO:0007669"/>
    <property type="project" value="TreeGrafter"/>
</dbReference>
<keyword evidence="5" id="KW-0460">Magnesium</keyword>
<keyword evidence="2" id="KW-0808">Transferase</keyword>
<dbReference type="GO" id="GO:0006006">
    <property type="term" value="P:glucose metabolic process"/>
    <property type="evidence" value="ECO:0007669"/>
    <property type="project" value="TreeGrafter"/>
</dbReference>
<evidence type="ECO:0000313" key="8">
    <source>
        <dbReference type="Proteomes" id="UP000694866"/>
    </source>
</evidence>
<keyword evidence="7" id="KW-0472">Membrane</keyword>
<keyword evidence="4" id="KW-0418">Kinase</keyword>
<evidence type="ECO:0000256" key="6">
    <source>
        <dbReference type="ARBA" id="ARBA00023152"/>
    </source>
</evidence>
<evidence type="ECO:0000256" key="1">
    <source>
        <dbReference type="ARBA" id="ARBA00022490"/>
    </source>
</evidence>
<evidence type="ECO:0000256" key="7">
    <source>
        <dbReference type="SAM" id="Phobius"/>
    </source>
</evidence>
<keyword evidence="6" id="KW-0324">Glycolysis</keyword>
<evidence type="ECO:0000256" key="5">
    <source>
        <dbReference type="ARBA" id="ARBA00022842"/>
    </source>
</evidence>